<comment type="caution">
    <text evidence="2">The sequence shown here is derived from an EMBL/GenBank/DDBJ whole genome shotgun (WGS) entry which is preliminary data.</text>
</comment>
<name>A0A9Q1QE51_9CARY</name>
<feature type="region of interest" description="Disordered" evidence="1">
    <location>
        <begin position="457"/>
        <end position="538"/>
    </location>
</feature>
<evidence type="ECO:0000256" key="1">
    <source>
        <dbReference type="SAM" id="MobiDB-lite"/>
    </source>
</evidence>
<evidence type="ECO:0000313" key="2">
    <source>
        <dbReference type="EMBL" id="KAJ8438792.1"/>
    </source>
</evidence>
<feature type="compositionally biased region" description="Acidic residues" evidence="1">
    <location>
        <begin position="487"/>
        <end position="499"/>
    </location>
</feature>
<reference evidence="2" key="1">
    <citation type="submission" date="2022-04" db="EMBL/GenBank/DDBJ databases">
        <title>Carnegiea gigantea Genome sequencing and assembly v2.</title>
        <authorList>
            <person name="Copetti D."/>
            <person name="Sanderson M.J."/>
            <person name="Burquez A."/>
            <person name="Wojciechowski M.F."/>
        </authorList>
    </citation>
    <scope>NUCLEOTIDE SEQUENCE</scope>
    <source>
        <strain evidence="2">SGP5-SGP5p</strain>
        <tissue evidence="2">Aerial part</tissue>
    </source>
</reference>
<sequence length="538" mass="60029">MTSFPTFRDTAQAAEYVKDNLRWSVRESSSLHPNPLPLHFMACCPKFDHIVVMQFAHTAHIPEMMQAIFYTMVINDAAELRLIRREIEESLMETSAQHPRLLPEDHLVLYPSFDLSVATRYAQDSNTPEMVQVIFYAMVVNEVAEQGITYRISMRCLMWALQQLHWDPFEFCASSSSLISSKALLEYSSSSSNYLLESLSSAGTPSRSSCEYSSTYSILSYEVEVSYLWEITIAHHMTDFQIQRMVKTKFTTCIRSPDELLAKVPEIVAEGPEFPGAPTRSDPQDGPSSHFPDPKVVFTLKKTALEKRYLLPTGYTFIIPEVDVTVNEPPTKCIAVYHATLDYSLRFPPHPVIEGILNKYELVPAQSCTYHPEGSKETGDLGWYCFNNRPGFMTSIEKKSKVLGFGDLGHLGSPQDYRGGGDNGISVRSRGESCGRVPKLGGLATRCQRRWEKLKAEQDARKAEKKGLPAEALSKAKAEAATGAEMQAEDEGRDLDEVEFIPPSGEGDGARDEATNPLDADAGTSDDEDREDSGELDI</sequence>
<gene>
    <name evidence="2" type="ORF">Cgig2_023826</name>
</gene>
<organism evidence="2 3">
    <name type="scientific">Carnegiea gigantea</name>
    <dbReference type="NCBI Taxonomy" id="171969"/>
    <lineage>
        <taxon>Eukaryota</taxon>
        <taxon>Viridiplantae</taxon>
        <taxon>Streptophyta</taxon>
        <taxon>Embryophyta</taxon>
        <taxon>Tracheophyta</taxon>
        <taxon>Spermatophyta</taxon>
        <taxon>Magnoliopsida</taxon>
        <taxon>eudicotyledons</taxon>
        <taxon>Gunneridae</taxon>
        <taxon>Pentapetalae</taxon>
        <taxon>Caryophyllales</taxon>
        <taxon>Cactineae</taxon>
        <taxon>Cactaceae</taxon>
        <taxon>Cactoideae</taxon>
        <taxon>Echinocereeae</taxon>
        <taxon>Carnegiea</taxon>
    </lineage>
</organism>
<protein>
    <submittedName>
        <fullName evidence="2">Uncharacterized protein</fullName>
    </submittedName>
</protein>
<feature type="compositionally biased region" description="Acidic residues" evidence="1">
    <location>
        <begin position="524"/>
        <end position="538"/>
    </location>
</feature>
<dbReference type="Proteomes" id="UP001153076">
    <property type="component" value="Unassembled WGS sequence"/>
</dbReference>
<dbReference type="EMBL" id="JAKOGI010000240">
    <property type="protein sequence ID" value="KAJ8438792.1"/>
    <property type="molecule type" value="Genomic_DNA"/>
</dbReference>
<dbReference type="AlphaFoldDB" id="A0A9Q1QE51"/>
<proteinExistence type="predicted"/>
<keyword evidence="3" id="KW-1185">Reference proteome</keyword>
<evidence type="ECO:0000313" key="3">
    <source>
        <dbReference type="Proteomes" id="UP001153076"/>
    </source>
</evidence>
<feature type="region of interest" description="Disordered" evidence="1">
    <location>
        <begin position="272"/>
        <end position="291"/>
    </location>
</feature>
<feature type="compositionally biased region" description="Basic and acidic residues" evidence="1">
    <location>
        <begin position="457"/>
        <end position="478"/>
    </location>
</feature>
<dbReference type="OrthoDB" id="1752359at2759"/>
<accession>A0A9Q1QE51</accession>